<dbReference type="GO" id="GO:0020037">
    <property type="term" value="F:heme binding"/>
    <property type="evidence" value="ECO:0007669"/>
    <property type="project" value="InterPro"/>
</dbReference>
<keyword evidence="5" id="KW-0326">Glycosidase</keyword>
<dbReference type="Gene3D" id="1.25.10.10">
    <property type="entry name" value="Leucine-rich Repeat Variant"/>
    <property type="match status" value="1"/>
</dbReference>
<dbReference type="NCBIfam" id="TIGR02603">
    <property type="entry name" value="CxxCH_TIGR02603"/>
    <property type="match status" value="1"/>
</dbReference>
<dbReference type="InterPro" id="IPR013427">
    <property type="entry name" value="Haem-bd_dom_put"/>
</dbReference>
<keyword evidence="4 6" id="KW-0408">Iron</keyword>
<evidence type="ECO:0000313" key="9">
    <source>
        <dbReference type="Proteomes" id="UP000280296"/>
    </source>
</evidence>
<dbReference type="SUPFAM" id="SSF48371">
    <property type="entry name" value="ARM repeat"/>
    <property type="match status" value="1"/>
</dbReference>
<protein>
    <submittedName>
        <fullName evidence="8">C-type cytochrome</fullName>
    </submittedName>
</protein>
<proteinExistence type="predicted"/>
<evidence type="ECO:0000256" key="1">
    <source>
        <dbReference type="ARBA" id="ARBA00022617"/>
    </source>
</evidence>
<evidence type="ECO:0000259" key="7">
    <source>
        <dbReference type="PROSITE" id="PS51007"/>
    </source>
</evidence>
<dbReference type="SUPFAM" id="SSF50952">
    <property type="entry name" value="Soluble quinoprotein glucose dehydrogenase"/>
    <property type="match status" value="1"/>
</dbReference>
<dbReference type="EMBL" id="RYZH01000034">
    <property type="protein sequence ID" value="RUL86112.1"/>
    <property type="molecule type" value="Genomic_DNA"/>
</dbReference>
<evidence type="ECO:0000313" key="8">
    <source>
        <dbReference type="EMBL" id="RUL86112.1"/>
    </source>
</evidence>
<keyword evidence="1 6" id="KW-0349">Heme</keyword>
<dbReference type="InterPro" id="IPR011042">
    <property type="entry name" value="6-blade_b-propeller_TolB-like"/>
</dbReference>
<dbReference type="InterPro" id="IPR011989">
    <property type="entry name" value="ARM-like"/>
</dbReference>
<dbReference type="PANTHER" id="PTHR33546">
    <property type="entry name" value="LARGE, MULTIFUNCTIONAL SECRETED PROTEIN-RELATED"/>
    <property type="match status" value="1"/>
</dbReference>
<dbReference type="InterPro" id="IPR025300">
    <property type="entry name" value="BetaGal_jelly_roll_dom"/>
</dbReference>
<dbReference type="RefSeq" id="WP_126726659.1">
    <property type="nucleotide sequence ID" value="NZ_RYZH01000034.1"/>
</dbReference>
<evidence type="ECO:0000256" key="5">
    <source>
        <dbReference type="ARBA" id="ARBA00023295"/>
    </source>
</evidence>
<dbReference type="SUPFAM" id="SSF49785">
    <property type="entry name" value="Galactose-binding domain-like"/>
    <property type="match status" value="1"/>
</dbReference>
<reference evidence="8 9" key="2">
    <citation type="submission" date="2019-01" db="EMBL/GenBank/DDBJ databases">
        <title>Tautonia sociabilis, a novel thermotolerant planctomycete of Isosphaeraceae family, isolated from a 4000 m deep subterranean habitat.</title>
        <authorList>
            <person name="Kovaleva O.L."/>
            <person name="Elcheninov A.G."/>
            <person name="Van Heerden E."/>
            <person name="Toshchakov S.V."/>
            <person name="Novikov A."/>
            <person name="Bonch-Osmolovskaya E.A."/>
            <person name="Kublanov I.V."/>
        </authorList>
    </citation>
    <scope>NUCLEOTIDE SEQUENCE [LARGE SCALE GENOMIC DNA]</scope>
    <source>
        <strain evidence="8 9">GM2012</strain>
    </source>
</reference>
<dbReference type="InterPro" id="IPR055557">
    <property type="entry name" value="DUF7133"/>
</dbReference>
<dbReference type="PROSITE" id="PS51007">
    <property type="entry name" value="CYTC"/>
    <property type="match status" value="1"/>
</dbReference>
<reference evidence="8 9" key="1">
    <citation type="submission" date="2018-12" db="EMBL/GenBank/DDBJ databases">
        <authorList>
            <person name="Toschakov S.V."/>
        </authorList>
    </citation>
    <scope>NUCLEOTIDE SEQUENCE [LARGE SCALE GENOMIC DNA]</scope>
    <source>
        <strain evidence="8 9">GM2012</strain>
    </source>
</reference>
<dbReference type="Gene3D" id="2.60.120.260">
    <property type="entry name" value="Galactose-binding domain-like"/>
    <property type="match status" value="1"/>
</dbReference>
<dbReference type="GO" id="GO:0004553">
    <property type="term" value="F:hydrolase activity, hydrolyzing O-glycosyl compounds"/>
    <property type="evidence" value="ECO:0007669"/>
    <property type="project" value="UniProtKB-ARBA"/>
</dbReference>
<dbReference type="Pfam" id="PF23500">
    <property type="entry name" value="DUF7133"/>
    <property type="match status" value="1"/>
</dbReference>
<evidence type="ECO:0000256" key="2">
    <source>
        <dbReference type="ARBA" id="ARBA00022723"/>
    </source>
</evidence>
<evidence type="ECO:0000256" key="3">
    <source>
        <dbReference type="ARBA" id="ARBA00022801"/>
    </source>
</evidence>
<organism evidence="8 9">
    <name type="scientific">Tautonia sociabilis</name>
    <dbReference type="NCBI Taxonomy" id="2080755"/>
    <lineage>
        <taxon>Bacteria</taxon>
        <taxon>Pseudomonadati</taxon>
        <taxon>Planctomycetota</taxon>
        <taxon>Planctomycetia</taxon>
        <taxon>Isosphaerales</taxon>
        <taxon>Isosphaeraceae</taxon>
        <taxon>Tautonia</taxon>
    </lineage>
</organism>
<keyword evidence="3" id="KW-0378">Hydrolase</keyword>
<dbReference type="OrthoDB" id="225269at2"/>
<dbReference type="InterPro" id="IPR009056">
    <property type="entry name" value="Cyt_c-like_dom"/>
</dbReference>
<name>A0A432MH82_9BACT</name>
<dbReference type="Pfam" id="PF13646">
    <property type="entry name" value="HEAT_2"/>
    <property type="match status" value="1"/>
</dbReference>
<gene>
    <name evidence="8" type="ORF">TsocGM_16990</name>
</gene>
<dbReference type="SUPFAM" id="SSF46626">
    <property type="entry name" value="Cytochrome c"/>
    <property type="match status" value="1"/>
</dbReference>
<dbReference type="SMART" id="SM00567">
    <property type="entry name" value="EZ_HEAT"/>
    <property type="match status" value="3"/>
</dbReference>
<dbReference type="AlphaFoldDB" id="A0A432MH82"/>
<dbReference type="InterPro" id="IPR013428">
    <property type="entry name" value="Membrane-bound_put_N"/>
</dbReference>
<dbReference type="InterPro" id="IPR004155">
    <property type="entry name" value="PBS_lyase_HEAT"/>
</dbReference>
<dbReference type="PANTHER" id="PTHR33546:SF1">
    <property type="entry name" value="LARGE, MULTIFUNCTIONAL SECRETED PROTEIN"/>
    <property type="match status" value="1"/>
</dbReference>
<dbReference type="NCBIfam" id="TIGR02604">
    <property type="entry name" value="Piru_Ver_Nterm"/>
    <property type="match status" value="1"/>
</dbReference>
<dbReference type="GO" id="GO:0009055">
    <property type="term" value="F:electron transfer activity"/>
    <property type="evidence" value="ECO:0007669"/>
    <property type="project" value="InterPro"/>
</dbReference>
<dbReference type="InterPro" id="IPR008979">
    <property type="entry name" value="Galactose-bd-like_sf"/>
</dbReference>
<dbReference type="GO" id="GO:0046872">
    <property type="term" value="F:metal ion binding"/>
    <property type="evidence" value="ECO:0007669"/>
    <property type="project" value="UniProtKB-KW"/>
</dbReference>
<comment type="caution">
    <text evidence="8">The sequence shown here is derived from an EMBL/GenBank/DDBJ whole genome shotgun (WGS) entry which is preliminary data.</text>
</comment>
<dbReference type="Gene3D" id="1.10.760.10">
    <property type="entry name" value="Cytochrome c-like domain"/>
    <property type="match status" value="1"/>
</dbReference>
<dbReference type="Gene3D" id="2.120.10.30">
    <property type="entry name" value="TolB, C-terminal domain"/>
    <property type="match status" value="1"/>
</dbReference>
<dbReference type="InterPro" id="IPR036909">
    <property type="entry name" value="Cyt_c-like_dom_sf"/>
</dbReference>
<dbReference type="Pfam" id="PF13364">
    <property type="entry name" value="BetaGal_ABD2"/>
    <property type="match status" value="1"/>
</dbReference>
<evidence type="ECO:0000256" key="6">
    <source>
        <dbReference type="PROSITE-ProRule" id="PRU00433"/>
    </source>
</evidence>
<dbReference type="InterPro" id="IPR016024">
    <property type="entry name" value="ARM-type_fold"/>
</dbReference>
<feature type="domain" description="Cytochrome c" evidence="7">
    <location>
        <begin position="1054"/>
        <end position="1187"/>
    </location>
</feature>
<keyword evidence="9" id="KW-1185">Reference proteome</keyword>
<dbReference type="InterPro" id="IPR011041">
    <property type="entry name" value="Quinoprot_gluc/sorb_DH_b-prop"/>
</dbReference>
<sequence>MSRRLGMIGGMAFLAGSIGLGLGLSWAAPRLANPEDEAWREVPIPETWKEPPRIRPAEGSSSGRDGFAWYRCAVEVPADWAGEPLALFVEPVDDARAAFVNGVQVGAAGSFPPRFRSGLGEQGRFPIPDGVIRPGEPNVVAVRVYYNDGRSNFAVAAPALYAEGRAEAIKMEGPWEYRAGDDPSWAAGPVSSVGATYARLDRFDDLDAYLRLRQGDTPPLAPEVALDRFQVSVGLAVDLALADPVIAQPLQVSFDERGRMWVVEYRQYPDPAGLTPVSRDKFLRTVYDTTPEPPPHGPPGIDRVSIHEDRDGDGTFETHSVFLDDLNLATSIARGRGGVFVLNPPYLLFYPDRDQDDVPDGDPEVLLEGFGLEDSHSIANSLTWGPDGWLYAAQGSTVTGRIRRPGDPEEAIVHSMGQLIWRYHPETRRYEVFAEGGGNTFGVEIDAVGRVYSGHNGGDTRGFHYVQGGYYQKGFTKHGSLSNPYAFGYFPPMAHHSVPRFSHSFLLYEGGAFPEPYPGKLFGVEPLQGQVVLSEVMPEGSTFKTADLERPMRTEDPWFRPVAIALGPDGALYISDFYEQRIDHSSHYAGRVDKTNGRVYRLRASDSAPGAFPGAIGPKAPFDLSSWSSERLLGLLEHPNRWFRREALRLLGDRKDPSLIPGLREDLLALRADERALESLWALNLCGGLDEPTAVALLDHPDRHVRSWSVRLMCDDFEVSDAFAAALADLASREPYVSVRSQLASSARRLPAPQALPIVRALLRRDEDAADPHLPLLLWWAIESKVGEEPDRVLALFEEEGIWAEPIVRQAILGRLMQRFARAGSRADLIRCALLLERAPSRDVVDLLLAGFEEAFEGRALSALPERLVTAIAASGGGSLPLRVRQGDAPAVAEAIAIVTDPAADPSSRLELIRTLGEVREPRALPALKAVASTEGPDALRAAALASLRPFDEPEIAQLAISLHDDLPDEARDAAQELLVGRRSYADAFLEAISSGRVDRRLVPETMGRKVVLLGDEDLAAKARELWGELGGASAEQLRREVERFEAMIRSGTGNPYTGKELFLQSCGKCHTLFDDGGDVGPNLTSYQRDDLRSMLTAVVDPAAEVREGYETYLALLLDGRVVTGFLVDRDDRVVVLRGADGRNEVLPRAEIEELTRVPQSVMPAGLLEPLSAQQVRDLFAYLRSTQPLNN</sequence>
<accession>A0A432MH82</accession>
<keyword evidence="2 6" id="KW-0479">Metal-binding</keyword>
<evidence type="ECO:0000256" key="4">
    <source>
        <dbReference type="ARBA" id="ARBA00023004"/>
    </source>
</evidence>
<dbReference type="Proteomes" id="UP000280296">
    <property type="component" value="Unassembled WGS sequence"/>
</dbReference>